<dbReference type="CDD" id="cd05403">
    <property type="entry name" value="NT_KNTase_like"/>
    <property type="match status" value="1"/>
</dbReference>
<dbReference type="RefSeq" id="WP_236087746.1">
    <property type="nucleotide sequence ID" value="NZ_JAKGSG010000011.1"/>
</dbReference>
<dbReference type="InterPro" id="IPR001387">
    <property type="entry name" value="Cro/C1-type_HTH"/>
</dbReference>
<dbReference type="CDD" id="cd00093">
    <property type="entry name" value="HTH_XRE"/>
    <property type="match status" value="1"/>
</dbReference>
<keyword evidence="8" id="KW-0460">Magnesium</keyword>
<evidence type="ECO:0000256" key="1">
    <source>
        <dbReference type="ARBA" id="ARBA00001946"/>
    </source>
</evidence>
<sequence length="150" mass="16584">MDFPRWLKARRTALGLTQTRLAELSGVHQPTIASVESGRRAATDDVRRRLVAALRARPGDLLARNREAVLATAARFGVRDVRVFGSVARGTDTEWSDVDLLVTFPDTESRLGFFALTEAFEELLTVDVDVVDDTGESRTLDEARREALGL</sequence>
<dbReference type="GO" id="GO:0046872">
    <property type="term" value="F:metal ion binding"/>
    <property type="evidence" value="ECO:0007669"/>
    <property type="project" value="UniProtKB-KW"/>
</dbReference>
<dbReference type="PANTHER" id="PTHR33571:SF14">
    <property type="entry name" value="PROTEIN ADENYLYLTRANSFERASE MJ0435-RELATED"/>
    <property type="match status" value="1"/>
</dbReference>
<dbReference type="InterPro" id="IPR052038">
    <property type="entry name" value="Type-VII_TA_antitoxin"/>
</dbReference>
<dbReference type="Gene3D" id="3.30.460.10">
    <property type="entry name" value="Beta Polymerase, domain 2"/>
    <property type="match status" value="1"/>
</dbReference>
<keyword evidence="2" id="KW-1277">Toxin-antitoxin system</keyword>
<dbReference type="GO" id="GO:0003677">
    <property type="term" value="F:DNA binding"/>
    <property type="evidence" value="ECO:0007669"/>
    <property type="project" value="InterPro"/>
</dbReference>
<comment type="similarity">
    <text evidence="9">Belongs to the MntA antitoxin family.</text>
</comment>
<dbReference type="Pfam" id="PF01381">
    <property type="entry name" value="HTH_3"/>
    <property type="match status" value="1"/>
</dbReference>
<evidence type="ECO:0000259" key="10">
    <source>
        <dbReference type="PROSITE" id="PS50943"/>
    </source>
</evidence>
<evidence type="ECO:0000256" key="4">
    <source>
        <dbReference type="ARBA" id="ARBA00022695"/>
    </source>
</evidence>
<keyword evidence="4" id="KW-0548">Nucleotidyltransferase</keyword>
<dbReference type="InterPro" id="IPR002934">
    <property type="entry name" value="Polymerase_NTP_transf_dom"/>
</dbReference>
<keyword evidence="7" id="KW-0067">ATP-binding</keyword>
<gene>
    <name evidence="11" type="ORF">L1785_03335</name>
</gene>
<evidence type="ECO:0000313" key="11">
    <source>
        <dbReference type="EMBL" id="MCF4120003.1"/>
    </source>
</evidence>
<evidence type="ECO:0000256" key="6">
    <source>
        <dbReference type="ARBA" id="ARBA00022741"/>
    </source>
</evidence>
<evidence type="ECO:0000256" key="8">
    <source>
        <dbReference type="ARBA" id="ARBA00022842"/>
    </source>
</evidence>
<dbReference type="SMART" id="SM00530">
    <property type="entry name" value="HTH_XRE"/>
    <property type="match status" value="1"/>
</dbReference>
<dbReference type="Gene3D" id="1.10.260.40">
    <property type="entry name" value="lambda repressor-like DNA-binding domains"/>
    <property type="match status" value="1"/>
</dbReference>
<comment type="caution">
    <text evidence="11">The sequence shown here is derived from an EMBL/GenBank/DDBJ whole genome shotgun (WGS) entry which is preliminary data.</text>
</comment>
<name>A0AA41QAR9_9MICO</name>
<keyword evidence="6" id="KW-0547">Nucleotide-binding</keyword>
<evidence type="ECO:0000256" key="7">
    <source>
        <dbReference type="ARBA" id="ARBA00022840"/>
    </source>
</evidence>
<dbReference type="SUPFAM" id="SSF47413">
    <property type="entry name" value="lambda repressor-like DNA-binding domains"/>
    <property type="match status" value="1"/>
</dbReference>
<dbReference type="AlphaFoldDB" id="A0AA41QAR9"/>
<keyword evidence="3" id="KW-0808">Transferase</keyword>
<organism evidence="11 12">
    <name type="scientific">Antribacter soli</name>
    <dbReference type="NCBI Taxonomy" id="2910976"/>
    <lineage>
        <taxon>Bacteria</taxon>
        <taxon>Bacillati</taxon>
        <taxon>Actinomycetota</taxon>
        <taxon>Actinomycetes</taxon>
        <taxon>Micrococcales</taxon>
        <taxon>Promicromonosporaceae</taxon>
        <taxon>Antribacter</taxon>
    </lineage>
</organism>
<dbReference type="PANTHER" id="PTHR33571">
    <property type="entry name" value="SSL8005 PROTEIN"/>
    <property type="match status" value="1"/>
</dbReference>
<dbReference type="InterPro" id="IPR010982">
    <property type="entry name" value="Lambda_DNA-bd_dom_sf"/>
</dbReference>
<keyword evidence="12" id="KW-1185">Reference proteome</keyword>
<dbReference type="SUPFAM" id="SSF81301">
    <property type="entry name" value="Nucleotidyltransferase"/>
    <property type="match status" value="1"/>
</dbReference>
<evidence type="ECO:0000256" key="2">
    <source>
        <dbReference type="ARBA" id="ARBA00022649"/>
    </source>
</evidence>
<evidence type="ECO:0000313" key="12">
    <source>
        <dbReference type="Proteomes" id="UP001165405"/>
    </source>
</evidence>
<dbReference type="GO" id="GO:0016779">
    <property type="term" value="F:nucleotidyltransferase activity"/>
    <property type="evidence" value="ECO:0007669"/>
    <property type="project" value="UniProtKB-KW"/>
</dbReference>
<reference evidence="11" key="1">
    <citation type="submission" date="2022-01" db="EMBL/GenBank/DDBJ databases">
        <title>Antribacter sp. nov., isolated from Guizhou of China.</title>
        <authorList>
            <person name="Chengliang C."/>
            <person name="Ya Z."/>
        </authorList>
    </citation>
    <scope>NUCLEOTIDE SEQUENCE</scope>
    <source>
        <strain evidence="11">KLBMP 9083</strain>
    </source>
</reference>
<dbReference type="GO" id="GO:0005524">
    <property type="term" value="F:ATP binding"/>
    <property type="evidence" value="ECO:0007669"/>
    <property type="project" value="UniProtKB-KW"/>
</dbReference>
<dbReference type="InterPro" id="IPR043519">
    <property type="entry name" value="NT_sf"/>
</dbReference>
<dbReference type="Proteomes" id="UP001165405">
    <property type="component" value="Unassembled WGS sequence"/>
</dbReference>
<dbReference type="PROSITE" id="PS50943">
    <property type="entry name" value="HTH_CROC1"/>
    <property type="match status" value="1"/>
</dbReference>
<proteinExistence type="inferred from homology"/>
<dbReference type="EMBL" id="JAKGSG010000011">
    <property type="protein sequence ID" value="MCF4120003.1"/>
    <property type="molecule type" value="Genomic_DNA"/>
</dbReference>
<evidence type="ECO:0000256" key="3">
    <source>
        <dbReference type="ARBA" id="ARBA00022679"/>
    </source>
</evidence>
<keyword evidence="5" id="KW-0479">Metal-binding</keyword>
<evidence type="ECO:0000256" key="9">
    <source>
        <dbReference type="ARBA" id="ARBA00038276"/>
    </source>
</evidence>
<comment type="cofactor">
    <cofactor evidence="1">
        <name>Mg(2+)</name>
        <dbReference type="ChEBI" id="CHEBI:18420"/>
    </cofactor>
</comment>
<accession>A0AA41QAR9</accession>
<evidence type="ECO:0000256" key="5">
    <source>
        <dbReference type="ARBA" id="ARBA00022723"/>
    </source>
</evidence>
<dbReference type="Pfam" id="PF01909">
    <property type="entry name" value="NTP_transf_2"/>
    <property type="match status" value="1"/>
</dbReference>
<protein>
    <submittedName>
        <fullName evidence="11">XRE family transcriptional regulator</fullName>
    </submittedName>
</protein>
<feature type="domain" description="HTH cro/C1-type" evidence="10">
    <location>
        <begin position="7"/>
        <end position="61"/>
    </location>
</feature>